<accession>A0AA46AFB6</accession>
<gene>
    <name evidence="2" type="ORF">SAMN06265361_103205</name>
</gene>
<reference evidence="2" key="1">
    <citation type="submission" date="2017-05" db="EMBL/GenBank/DDBJ databases">
        <authorList>
            <person name="Varghese N."/>
            <person name="Submissions S."/>
        </authorList>
    </citation>
    <scope>NUCLEOTIDE SEQUENCE</scope>
    <source>
        <strain evidence="2">DSM 45262</strain>
    </source>
</reference>
<dbReference type="PROSITE" id="PS51186">
    <property type="entry name" value="GNAT"/>
    <property type="match status" value="1"/>
</dbReference>
<protein>
    <submittedName>
        <fullName evidence="2">Acetyltransferase (GNAT) family protein</fullName>
    </submittedName>
</protein>
<evidence type="ECO:0000259" key="1">
    <source>
        <dbReference type="PROSITE" id="PS51186"/>
    </source>
</evidence>
<comment type="caution">
    <text evidence="2">The sequence shown here is derived from an EMBL/GenBank/DDBJ whole genome shotgun (WGS) entry which is preliminary data.</text>
</comment>
<dbReference type="GO" id="GO:0016747">
    <property type="term" value="F:acyltransferase activity, transferring groups other than amino-acyl groups"/>
    <property type="evidence" value="ECO:0007669"/>
    <property type="project" value="InterPro"/>
</dbReference>
<dbReference type="Gene3D" id="3.40.630.30">
    <property type="match status" value="1"/>
</dbReference>
<evidence type="ECO:0000313" key="3">
    <source>
        <dbReference type="Proteomes" id="UP001157946"/>
    </source>
</evidence>
<dbReference type="Pfam" id="PF00583">
    <property type="entry name" value="Acetyltransf_1"/>
    <property type="match status" value="1"/>
</dbReference>
<evidence type="ECO:0000313" key="2">
    <source>
        <dbReference type="EMBL" id="SMP18774.1"/>
    </source>
</evidence>
<proteinExistence type="predicted"/>
<dbReference type="InterPro" id="IPR000182">
    <property type="entry name" value="GNAT_dom"/>
</dbReference>
<dbReference type="AlphaFoldDB" id="A0AA46AFB6"/>
<dbReference type="SUPFAM" id="SSF55729">
    <property type="entry name" value="Acyl-CoA N-acyltransferases (Nat)"/>
    <property type="match status" value="1"/>
</dbReference>
<organism evidence="2 3">
    <name type="scientific">Laceyella tengchongensis</name>
    <dbReference type="NCBI Taxonomy" id="574699"/>
    <lineage>
        <taxon>Bacteria</taxon>
        <taxon>Bacillati</taxon>
        <taxon>Bacillota</taxon>
        <taxon>Bacilli</taxon>
        <taxon>Bacillales</taxon>
        <taxon>Thermoactinomycetaceae</taxon>
        <taxon>Laceyella</taxon>
    </lineage>
</organism>
<dbReference type="RefSeq" id="WP_102992418.1">
    <property type="nucleotide sequence ID" value="NZ_FXTU01000003.1"/>
</dbReference>
<dbReference type="EMBL" id="FXTU01000003">
    <property type="protein sequence ID" value="SMP18774.1"/>
    <property type="molecule type" value="Genomic_DNA"/>
</dbReference>
<feature type="domain" description="N-acetyltransferase" evidence="1">
    <location>
        <begin position="47"/>
        <end position="174"/>
    </location>
</feature>
<keyword evidence="3" id="KW-1185">Reference proteome</keyword>
<name>A0AA46AFB6_9BACL</name>
<dbReference type="Proteomes" id="UP001157946">
    <property type="component" value="Unassembled WGS sequence"/>
</dbReference>
<sequence length="174" mass="19351">MSFIHLSLDLTTIDATTISPKPLEPPYHLFTLAQAGDNEMTRRALYPLVREGVLDDPGCRSGEFESYEDFVTRIYPTSYWPHRETTLLISHGQKWIALSTLAIDGTCARTGLTVVSKAYRGTGMATILKQHLLHICLAKGVQRVETRVAHINKPMLAINTKLGFVAIQDHSDSS</sequence>
<dbReference type="InterPro" id="IPR016181">
    <property type="entry name" value="Acyl_CoA_acyltransferase"/>
</dbReference>